<feature type="compositionally biased region" description="Low complexity" evidence="16">
    <location>
        <begin position="230"/>
        <end position="243"/>
    </location>
</feature>
<evidence type="ECO:0000259" key="17">
    <source>
        <dbReference type="PROSITE" id="PS50042"/>
    </source>
</evidence>
<feature type="compositionally biased region" description="Low complexity" evidence="16">
    <location>
        <begin position="547"/>
        <end position="558"/>
    </location>
</feature>
<dbReference type="InterPro" id="IPR009060">
    <property type="entry name" value="UBA-like_sf"/>
</dbReference>
<dbReference type="Proteomes" id="UP000031443">
    <property type="component" value="Unassembled WGS sequence"/>
</dbReference>
<dbReference type="PANTHER" id="PTHR15623">
    <property type="entry name" value="SPERMATOGENESIS-ASSOCIATED SERINE-RICH PROTEIN 2-RELATED"/>
    <property type="match status" value="1"/>
</dbReference>
<feature type="region of interest" description="Disordered" evidence="16">
    <location>
        <begin position="119"/>
        <end position="182"/>
    </location>
</feature>
<evidence type="ECO:0000256" key="3">
    <source>
        <dbReference type="ARBA" id="ARBA00022448"/>
    </source>
</evidence>
<evidence type="ECO:0000256" key="11">
    <source>
        <dbReference type="ARBA" id="ARBA00023065"/>
    </source>
</evidence>
<dbReference type="CDD" id="cd00038">
    <property type="entry name" value="CAP_ED"/>
    <property type="match status" value="1"/>
</dbReference>
<keyword evidence="13" id="KW-0325">Glycoprotein</keyword>
<feature type="compositionally biased region" description="Basic residues" evidence="16">
    <location>
        <begin position="119"/>
        <end position="130"/>
    </location>
</feature>
<dbReference type="InterPro" id="IPR018490">
    <property type="entry name" value="cNMP-bd_dom_sf"/>
</dbReference>
<keyword evidence="8" id="KW-0851">Voltage-gated channel</keyword>
<name>M7B1S1_CHEMY</name>
<evidence type="ECO:0000256" key="5">
    <source>
        <dbReference type="ARBA" id="ARBA00022538"/>
    </source>
</evidence>
<evidence type="ECO:0000256" key="9">
    <source>
        <dbReference type="ARBA" id="ARBA00022958"/>
    </source>
</evidence>
<dbReference type="EMBL" id="KB547351">
    <property type="protein sequence ID" value="EMP31009.1"/>
    <property type="molecule type" value="Genomic_DNA"/>
</dbReference>
<dbReference type="SMART" id="SM00100">
    <property type="entry name" value="cNMP"/>
    <property type="match status" value="1"/>
</dbReference>
<dbReference type="InterPro" id="IPR000595">
    <property type="entry name" value="cNMP-bd_dom"/>
</dbReference>
<keyword evidence="7" id="KW-0631">Potassium channel</keyword>
<keyword evidence="6" id="KW-0812">Transmembrane</keyword>
<protein>
    <submittedName>
        <fullName evidence="18">Spermatogenesis-associated serine-rich protein 2</fullName>
    </submittedName>
</protein>
<feature type="compositionally biased region" description="Polar residues" evidence="16">
    <location>
        <begin position="170"/>
        <end position="180"/>
    </location>
</feature>
<reference evidence="19" key="1">
    <citation type="journal article" date="2013" name="Nat. Genet.">
        <title>The draft genomes of soft-shell turtle and green sea turtle yield insights into the development and evolution of the turtle-specific body plan.</title>
        <authorList>
            <person name="Wang Z."/>
            <person name="Pascual-Anaya J."/>
            <person name="Zadissa A."/>
            <person name="Li W."/>
            <person name="Niimura Y."/>
            <person name="Huang Z."/>
            <person name="Li C."/>
            <person name="White S."/>
            <person name="Xiong Z."/>
            <person name="Fang D."/>
            <person name="Wang B."/>
            <person name="Ming Y."/>
            <person name="Chen Y."/>
            <person name="Zheng Y."/>
            <person name="Kuraku S."/>
            <person name="Pignatelli M."/>
            <person name="Herrero J."/>
            <person name="Beal K."/>
            <person name="Nozawa M."/>
            <person name="Li Q."/>
            <person name="Wang J."/>
            <person name="Zhang H."/>
            <person name="Yu L."/>
            <person name="Shigenobu S."/>
            <person name="Wang J."/>
            <person name="Liu J."/>
            <person name="Flicek P."/>
            <person name="Searle S."/>
            <person name="Wang J."/>
            <person name="Kuratani S."/>
            <person name="Yin Y."/>
            <person name="Aken B."/>
            <person name="Zhang G."/>
            <person name="Irie N."/>
        </authorList>
    </citation>
    <scope>NUCLEOTIDE SEQUENCE [LARGE SCALE GENOMIC DNA]</scope>
</reference>
<dbReference type="InterPro" id="IPR009816">
    <property type="entry name" value="SPATS2-like"/>
</dbReference>
<feature type="compositionally biased region" description="Polar residues" evidence="16">
    <location>
        <begin position="244"/>
        <end position="257"/>
    </location>
</feature>
<keyword evidence="11" id="KW-0406">Ion transport</keyword>
<evidence type="ECO:0000256" key="1">
    <source>
        <dbReference type="ARBA" id="ARBA00004651"/>
    </source>
</evidence>
<comment type="similarity">
    <text evidence="2">Belongs to the SPATS2 family.</text>
</comment>
<keyword evidence="4" id="KW-1003">Cell membrane</keyword>
<feature type="region of interest" description="Disordered" evidence="16">
    <location>
        <begin position="1"/>
        <end position="25"/>
    </location>
</feature>
<evidence type="ECO:0000313" key="19">
    <source>
        <dbReference type="Proteomes" id="UP000031443"/>
    </source>
</evidence>
<keyword evidence="3" id="KW-0813">Transport</keyword>
<dbReference type="Pfam" id="PF07139">
    <property type="entry name" value="SPATS2-like"/>
    <property type="match status" value="1"/>
</dbReference>
<keyword evidence="9" id="KW-0630">Potassium</keyword>
<keyword evidence="5" id="KW-0633">Potassium transport</keyword>
<evidence type="ECO:0000256" key="8">
    <source>
        <dbReference type="ARBA" id="ARBA00022882"/>
    </source>
</evidence>
<evidence type="ECO:0000256" key="10">
    <source>
        <dbReference type="ARBA" id="ARBA00022989"/>
    </source>
</evidence>
<dbReference type="SUPFAM" id="SSF51206">
    <property type="entry name" value="cAMP-binding domain-like"/>
    <property type="match status" value="1"/>
</dbReference>
<keyword evidence="14" id="KW-0407">Ion channel</keyword>
<comment type="catalytic activity">
    <reaction evidence="15">
        <text>K(+)(in) = K(+)(out)</text>
        <dbReference type="Rhea" id="RHEA:29463"/>
        <dbReference type="ChEBI" id="CHEBI:29103"/>
    </reaction>
</comment>
<sequence>MGGGALGRSPYPTTPLQGRGPKLPPSLVGGEWGAGLRKPHFNDPTGFIFDVQSNTVMAQGGTFENMKEKISAVRAVVPNRSNNEIILVLQHFDNCVDRTVQAFMEGNASEVLKEWTITGKKKNKKKKTKPKPPAEASPGLPEPGKQASAEGEQSAASSEKGGINGYHVNGSANDTESVDSLSEGLDTLSIDARELEDCESATPDMPDGTAVSELDSGIVDFEPKSPVMHSSQSPPSVRPQPEQRNVSKSLFRSTASNQTSASLSPVLLEDVPVSSSNKKLGSNIEKSVKDLQRCTVSLARYRVVVKEEMDASIKKMKQVFAELQSCLMDREVALLAEMDKVKAEAMEILVSRQKKAGALKKMTDVAVRMSEEQLVELRADIKHFVSERKYDEDLGRVARFTCDLDAVKKSISSFGQVSHPKNSYSTRSRCSSVMSLSPSDPSTPECASAPSLPTASRRPPSSAETPAAGASTSSRPCQPHREVFQGNRRQGQGYRSQGQRHNGPSNPGRHDSTNRYRNGPWYQSGSRSQNSQFRPPGIAADPGQTHSTGTSGTGAASLASQPIPSAQVHPGAPTTDIKGLPQRTPFWCLLDVVPIKNEKGEVALFLVSHKDITDSKSRPGAESWKEDIVLNFRTTFVSKSGQVVFDPHAIFLHYLTSWFLLDLVAALPFDLLYAFKVNVRMYARRFLYHSPPRDLRDFIRIHRIPTVLKQRMLEYFQTSWALHNGIDTHEAASRGCLRALSLSIRPAFCTPGEFLIRQGDALQALYFVGSGSMEVLRDDTVLAILGKGDLLGCDLSGQERVIKANADVKGLTYCDLQGLSLRGLGESLALYPEFARKFRQEIHTELSYNLGSAGPQASASHTLTAPTTWGRAVTLGPAAGPL</sequence>
<feature type="compositionally biased region" description="Low complexity" evidence="16">
    <location>
        <begin position="485"/>
        <end position="500"/>
    </location>
</feature>
<feature type="region of interest" description="Disordered" evidence="16">
    <location>
        <begin position="415"/>
        <end position="558"/>
    </location>
</feature>
<organism evidence="18 19">
    <name type="scientific">Chelonia mydas</name>
    <name type="common">Green sea-turtle</name>
    <name type="synonym">Chelonia agassizi</name>
    <dbReference type="NCBI Taxonomy" id="8469"/>
    <lineage>
        <taxon>Eukaryota</taxon>
        <taxon>Metazoa</taxon>
        <taxon>Chordata</taxon>
        <taxon>Craniata</taxon>
        <taxon>Vertebrata</taxon>
        <taxon>Euteleostomi</taxon>
        <taxon>Archelosauria</taxon>
        <taxon>Testudinata</taxon>
        <taxon>Testudines</taxon>
        <taxon>Cryptodira</taxon>
        <taxon>Durocryptodira</taxon>
        <taxon>Americhelydia</taxon>
        <taxon>Chelonioidea</taxon>
        <taxon>Cheloniidae</taxon>
        <taxon>Chelonia</taxon>
    </lineage>
</organism>
<dbReference type="InterPro" id="IPR014710">
    <property type="entry name" value="RmlC-like_jellyroll"/>
</dbReference>
<keyword evidence="12" id="KW-0472">Membrane</keyword>
<dbReference type="GO" id="GO:0005886">
    <property type="term" value="C:plasma membrane"/>
    <property type="evidence" value="ECO:0007669"/>
    <property type="project" value="UniProtKB-SubCell"/>
</dbReference>
<dbReference type="Gene3D" id="2.60.120.10">
    <property type="entry name" value="Jelly Rolls"/>
    <property type="match status" value="1"/>
</dbReference>
<accession>M7B1S1</accession>
<dbReference type="GO" id="GO:0005242">
    <property type="term" value="F:inward rectifier potassium channel activity"/>
    <property type="evidence" value="ECO:0007669"/>
    <property type="project" value="UniProtKB-ARBA"/>
</dbReference>
<comment type="subcellular location">
    <subcellularLocation>
        <location evidence="1">Cell membrane</location>
        <topology evidence="1">Multi-pass membrane protein</topology>
    </subcellularLocation>
</comment>
<dbReference type="FunFam" id="2.60.120.10:FF:000061">
    <property type="entry name" value="Potassium voltage-gated channel subfamily H member 3"/>
    <property type="match status" value="1"/>
</dbReference>
<dbReference type="PROSITE" id="PS50042">
    <property type="entry name" value="CNMP_BINDING_3"/>
    <property type="match status" value="1"/>
</dbReference>
<evidence type="ECO:0000256" key="12">
    <source>
        <dbReference type="ARBA" id="ARBA00023136"/>
    </source>
</evidence>
<keyword evidence="10" id="KW-1133">Transmembrane helix</keyword>
<feature type="compositionally biased region" description="Low complexity" evidence="16">
    <location>
        <begin position="431"/>
        <end position="442"/>
    </location>
</feature>
<dbReference type="FunFam" id="1.10.1200.260:FF:000002">
    <property type="entry name" value="Potassium voltage-gated channel subfamily H member 8"/>
    <property type="match status" value="1"/>
</dbReference>
<dbReference type="eggNOG" id="ENOG502QY9Y">
    <property type="taxonomic scope" value="Eukaryota"/>
</dbReference>
<dbReference type="Gene3D" id="1.10.1200.260">
    <property type="match status" value="1"/>
</dbReference>
<evidence type="ECO:0000256" key="7">
    <source>
        <dbReference type="ARBA" id="ARBA00022826"/>
    </source>
</evidence>
<gene>
    <name evidence="18" type="ORF">UY3_11836</name>
</gene>
<dbReference type="AlphaFoldDB" id="M7B1S1"/>
<proteinExistence type="inferred from homology"/>
<evidence type="ECO:0000256" key="16">
    <source>
        <dbReference type="SAM" id="MobiDB-lite"/>
    </source>
</evidence>
<feature type="region of interest" description="Disordered" evidence="16">
    <location>
        <begin position="221"/>
        <end position="257"/>
    </location>
</feature>
<evidence type="ECO:0000256" key="13">
    <source>
        <dbReference type="ARBA" id="ARBA00023180"/>
    </source>
</evidence>
<evidence type="ECO:0000313" key="18">
    <source>
        <dbReference type="EMBL" id="EMP31009.1"/>
    </source>
</evidence>
<dbReference type="Gene3D" id="3.30.450.20">
    <property type="entry name" value="PAS domain"/>
    <property type="match status" value="1"/>
</dbReference>
<dbReference type="SUPFAM" id="SSF46934">
    <property type="entry name" value="UBA-like"/>
    <property type="match status" value="1"/>
</dbReference>
<feature type="compositionally biased region" description="Polar residues" evidence="16">
    <location>
        <begin position="415"/>
        <end position="430"/>
    </location>
</feature>
<dbReference type="GO" id="GO:0034702">
    <property type="term" value="C:monoatomic ion channel complex"/>
    <property type="evidence" value="ECO:0007669"/>
    <property type="project" value="UniProtKB-KW"/>
</dbReference>
<feature type="compositionally biased region" description="Polar residues" evidence="16">
    <location>
        <begin position="521"/>
        <end position="533"/>
    </location>
</feature>
<keyword evidence="19" id="KW-1185">Reference proteome</keyword>
<feature type="compositionally biased region" description="Low complexity" evidence="16">
    <location>
        <begin position="145"/>
        <end position="161"/>
    </location>
</feature>
<dbReference type="GO" id="GO:0005737">
    <property type="term" value="C:cytoplasm"/>
    <property type="evidence" value="ECO:0007669"/>
    <property type="project" value="TreeGrafter"/>
</dbReference>
<feature type="domain" description="Cyclic nucleotide-binding" evidence="17">
    <location>
        <begin position="748"/>
        <end position="792"/>
    </location>
</feature>
<evidence type="ECO:0000256" key="15">
    <source>
        <dbReference type="ARBA" id="ARBA00034430"/>
    </source>
</evidence>
<evidence type="ECO:0000256" key="14">
    <source>
        <dbReference type="ARBA" id="ARBA00023303"/>
    </source>
</evidence>
<evidence type="ECO:0000256" key="2">
    <source>
        <dbReference type="ARBA" id="ARBA00007105"/>
    </source>
</evidence>
<evidence type="ECO:0000256" key="4">
    <source>
        <dbReference type="ARBA" id="ARBA00022475"/>
    </source>
</evidence>
<evidence type="ECO:0000256" key="6">
    <source>
        <dbReference type="ARBA" id="ARBA00022692"/>
    </source>
</evidence>
<dbReference type="PANTHER" id="PTHR15623:SF10">
    <property type="entry name" value="SPERMATOGENESIS-ASSOCIATED SERINE-RICH PROTEIN 2"/>
    <property type="match status" value="1"/>
</dbReference>